<sequence>MEEIQMVSIWVGIADEQEKAESLMEYVYDEDGNALAPEFVRASSMDDTYIDEDFVEVSFRESTSFLTDLITGHSYWESILPALLNRIDDKLLYKMNTTVLIYDFAYNGHVFDVTIDGVRMFYIGAVPFKET</sequence>
<reference evidence="1 3" key="1">
    <citation type="submission" date="2015-07" db="EMBL/GenBank/DDBJ databases">
        <title>Fjat-14205 dsm 2895.</title>
        <authorList>
            <person name="Liu B."/>
            <person name="Wang J."/>
            <person name="Zhu Y."/>
            <person name="Liu G."/>
            <person name="Chen Q."/>
            <person name="Chen Z."/>
            <person name="Lan J."/>
            <person name="Che J."/>
            <person name="Ge C."/>
            <person name="Shi H."/>
            <person name="Pan Z."/>
            <person name="Liu X."/>
        </authorList>
    </citation>
    <scope>NUCLEOTIDE SEQUENCE [LARGE SCALE GENOMIC DNA]</scope>
    <source>
        <strain evidence="1 3">DSM 2895</strain>
    </source>
</reference>
<dbReference type="GeneID" id="42307042"/>
<evidence type="ECO:0000313" key="1">
    <source>
        <dbReference type="EMBL" id="KON97069.1"/>
    </source>
</evidence>
<name>A0A0D1WF74_ANEMI</name>
<dbReference type="Proteomes" id="UP000037269">
    <property type="component" value="Unassembled WGS sequence"/>
</dbReference>
<dbReference type="EMBL" id="FNED01000033">
    <property type="protein sequence ID" value="SDJ94221.1"/>
    <property type="molecule type" value="Genomic_DNA"/>
</dbReference>
<dbReference type="EMBL" id="LGUG01000004">
    <property type="protein sequence ID" value="KON97069.1"/>
    <property type="molecule type" value="Genomic_DNA"/>
</dbReference>
<keyword evidence="3" id="KW-1185">Reference proteome</keyword>
<organism evidence="1 3">
    <name type="scientific">Aneurinibacillus migulanus</name>
    <name type="common">Bacillus migulanus</name>
    <dbReference type="NCBI Taxonomy" id="47500"/>
    <lineage>
        <taxon>Bacteria</taxon>
        <taxon>Bacillati</taxon>
        <taxon>Bacillota</taxon>
        <taxon>Bacilli</taxon>
        <taxon>Bacillales</taxon>
        <taxon>Paenibacillaceae</taxon>
        <taxon>Aneurinibacillus group</taxon>
        <taxon>Aneurinibacillus</taxon>
    </lineage>
</organism>
<proteinExistence type="predicted"/>
<evidence type="ECO:0000313" key="4">
    <source>
        <dbReference type="Proteomes" id="UP000182836"/>
    </source>
</evidence>
<protein>
    <submittedName>
        <fullName evidence="2">Immunity protein 22</fullName>
    </submittedName>
</protein>
<dbReference type="OrthoDB" id="2222217at2"/>
<gene>
    <name evidence="1" type="ORF">AF333_17915</name>
    <name evidence="2" type="ORF">SAMN04487909_13330</name>
</gene>
<evidence type="ECO:0000313" key="2">
    <source>
        <dbReference type="EMBL" id="SDJ94221.1"/>
    </source>
</evidence>
<dbReference type="Pfam" id="PF14112">
    <property type="entry name" value="DUF4284"/>
    <property type="match status" value="1"/>
</dbReference>
<dbReference type="Proteomes" id="UP000182836">
    <property type="component" value="Unassembled WGS sequence"/>
</dbReference>
<accession>A0A0D1WF74</accession>
<dbReference type="PATRIC" id="fig|47500.12.peg.3441"/>
<dbReference type="STRING" id="47500.AF333_17915"/>
<dbReference type="InterPro" id="IPR025560">
    <property type="entry name" value="Imm22"/>
</dbReference>
<dbReference type="RefSeq" id="WP_043068610.1">
    <property type="nucleotide sequence ID" value="NZ_BJOA01000113.1"/>
</dbReference>
<dbReference type="AlphaFoldDB" id="A0A0D1WF74"/>
<evidence type="ECO:0000313" key="3">
    <source>
        <dbReference type="Proteomes" id="UP000037269"/>
    </source>
</evidence>
<reference evidence="2 4" key="2">
    <citation type="submission" date="2016-10" db="EMBL/GenBank/DDBJ databases">
        <authorList>
            <person name="de Groot N.N."/>
        </authorList>
    </citation>
    <scope>NUCLEOTIDE SEQUENCE [LARGE SCALE GENOMIC DNA]</scope>
    <source>
        <strain evidence="2 4">DSM 2895</strain>
    </source>
</reference>